<dbReference type="GO" id="GO:0005576">
    <property type="term" value="C:extracellular region"/>
    <property type="evidence" value="ECO:0007669"/>
    <property type="project" value="InterPro"/>
</dbReference>
<dbReference type="EMBL" id="CP001280">
    <property type="protein sequence ID" value="ACK49434.1"/>
    <property type="molecule type" value="Genomic_DNA"/>
</dbReference>
<gene>
    <name evidence="5" type="ordered locus">Msil_0460</name>
</gene>
<evidence type="ECO:0000256" key="1">
    <source>
        <dbReference type="ARBA" id="ARBA00022737"/>
    </source>
</evidence>
<evidence type="ECO:0000313" key="5">
    <source>
        <dbReference type="EMBL" id="ACK49434.1"/>
    </source>
</evidence>
<dbReference type="AlphaFoldDB" id="B8EJN0"/>
<dbReference type="OrthoDB" id="976137at2"/>
<reference evidence="5 6" key="1">
    <citation type="journal article" date="2010" name="J. Bacteriol.">
        <title>Complete genome sequence of the aerobic facultative methanotroph Methylocella silvestris BL2.</title>
        <authorList>
            <person name="Chen Y."/>
            <person name="Crombie A."/>
            <person name="Rahman M.T."/>
            <person name="Dedysh S.N."/>
            <person name="Liesack W."/>
            <person name="Stott M.B."/>
            <person name="Alam M."/>
            <person name="Theisen A.R."/>
            <person name="Murrell J.C."/>
            <person name="Dunfield P.F."/>
        </authorList>
    </citation>
    <scope>NUCLEOTIDE SEQUENCE [LARGE SCALE GENOMIC DNA]</scope>
    <source>
        <strain evidence="6">DSM 15510 / CIP 108128 / LMG 27833 / NCIMB 13906 / BL2</strain>
    </source>
</reference>
<dbReference type="InterPro" id="IPR000177">
    <property type="entry name" value="Apple"/>
</dbReference>
<evidence type="ECO:0000256" key="2">
    <source>
        <dbReference type="ARBA" id="ARBA00023157"/>
    </source>
</evidence>
<dbReference type="CDD" id="cd11577">
    <property type="entry name" value="GH71"/>
    <property type="match status" value="1"/>
</dbReference>
<keyword evidence="2" id="KW-1015">Disulfide bond</keyword>
<organism evidence="5 6">
    <name type="scientific">Methylocella silvestris (strain DSM 15510 / CIP 108128 / LMG 27833 / NCIMB 13906 / BL2)</name>
    <dbReference type="NCBI Taxonomy" id="395965"/>
    <lineage>
        <taxon>Bacteria</taxon>
        <taxon>Pseudomonadati</taxon>
        <taxon>Pseudomonadota</taxon>
        <taxon>Alphaproteobacteria</taxon>
        <taxon>Hyphomicrobiales</taxon>
        <taxon>Beijerinckiaceae</taxon>
        <taxon>Methylocella</taxon>
    </lineage>
</organism>
<name>B8EJN0_METSB</name>
<evidence type="ECO:0000313" key="6">
    <source>
        <dbReference type="Proteomes" id="UP000002257"/>
    </source>
</evidence>
<dbReference type="Pfam" id="PF14295">
    <property type="entry name" value="PAN_4"/>
    <property type="match status" value="1"/>
</dbReference>
<dbReference type="eggNOG" id="COG1572">
    <property type="taxonomic scope" value="Bacteria"/>
</dbReference>
<dbReference type="Gene3D" id="3.20.20.80">
    <property type="entry name" value="Glycosidases"/>
    <property type="match status" value="1"/>
</dbReference>
<dbReference type="KEGG" id="msl:Msil_0460"/>
<dbReference type="SUPFAM" id="SSF57414">
    <property type="entry name" value="Hairpin loop containing domain-like"/>
    <property type="match status" value="1"/>
</dbReference>
<accession>B8EJN0</accession>
<dbReference type="Proteomes" id="UP000002257">
    <property type="component" value="Chromosome"/>
</dbReference>
<dbReference type="CAZy" id="GH71">
    <property type="family name" value="Glycoside Hydrolase Family 71"/>
</dbReference>
<proteinExistence type="predicted"/>
<feature type="signal peptide" evidence="3">
    <location>
        <begin position="1"/>
        <end position="44"/>
    </location>
</feature>
<dbReference type="CDD" id="cd01100">
    <property type="entry name" value="APPLE_Factor_XI_like"/>
    <property type="match status" value="1"/>
</dbReference>
<keyword evidence="1" id="KW-0677">Repeat</keyword>
<dbReference type="Pfam" id="PF03659">
    <property type="entry name" value="Glyco_hydro_71"/>
    <property type="match status" value="1"/>
</dbReference>
<dbReference type="STRING" id="395965.Msil_0460"/>
<evidence type="ECO:0000256" key="3">
    <source>
        <dbReference type="SAM" id="SignalP"/>
    </source>
</evidence>
<sequence>MPPLMNLQYFRPRAQKALTAFLRAVAKYAIPVICLGVAASSACADGIPYQSPSYDDVLGSSKVVFAHYVNSPLQTRQDDYWPNSTCMYYIIPGNTPGSGGNQRVCPGPQITGGSKSTYIIDNLKAEIVRMIARGINGVAVNLFSLCDWSESGANCPGNPGGGGMSGYPGTLINMLNAAAAVDRRFKVLPMPDMSAGIKPSDLPNLWKAKIGGTTIYNHPNLYRWPDANNYPELSPFCTECFPASQYSAAFATMKANGTPISWAPTFGSLGCNGQVNGCVFSPYASLPTVSINGIQGVSADRTMAALALRNVGGASGGKTYGGGTPINWTGPVKLFGGMSPQGYQSGGGTVYEAQNSAAYRGAWESQIALGASLGNIMIFTWNDFGESTAVEPSSNQFGAPSTGYYDLTGYYTTWWRKGAAPQITNDAIMYFYRRQTYLAAHNATIPGLKARPTIPSWNLPAYDNIEMVAFLKADATLSINIKGVSQTQAGKAGLNVFTIPLVNGTPVFSIIRGGAATLTTTGFPTYGSGQIPSQTVPGLTICSSCFPAGIPDPVYYSGSTFAWSAGVDYYGGDLRTTTIASEDPNLCEQSCKADSSCKSWSTRGRSCWLKSSIPLPSLNATVISGAIPTPAK</sequence>
<dbReference type="HOGENOM" id="CLU_432650_0_0_5"/>
<dbReference type="GO" id="GO:0006508">
    <property type="term" value="P:proteolysis"/>
    <property type="evidence" value="ECO:0007669"/>
    <property type="project" value="InterPro"/>
</dbReference>
<dbReference type="InterPro" id="IPR003609">
    <property type="entry name" value="Pan_app"/>
</dbReference>
<keyword evidence="3" id="KW-0732">Signal</keyword>
<keyword evidence="6" id="KW-1185">Reference proteome</keyword>
<protein>
    <recommendedName>
        <fullName evidence="4">Apple domain-containing protein</fullName>
    </recommendedName>
</protein>
<feature type="chain" id="PRO_5002871009" description="Apple domain-containing protein" evidence="3">
    <location>
        <begin position="45"/>
        <end position="632"/>
    </location>
</feature>
<dbReference type="Gene3D" id="3.50.4.10">
    <property type="entry name" value="Hepatocyte Growth Factor"/>
    <property type="match status" value="1"/>
</dbReference>
<dbReference type="InterPro" id="IPR005197">
    <property type="entry name" value="Glyco_hydro_71"/>
</dbReference>
<evidence type="ECO:0000259" key="4">
    <source>
        <dbReference type="Pfam" id="PF14295"/>
    </source>
</evidence>
<dbReference type="GO" id="GO:0051118">
    <property type="term" value="F:glucan endo-1,3-alpha-glucosidase activity"/>
    <property type="evidence" value="ECO:0007669"/>
    <property type="project" value="InterPro"/>
</dbReference>
<feature type="domain" description="Apple" evidence="4">
    <location>
        <begin position="567"/>
        <end position="610"/>
    </location>
</feature>